<dbReference type="PANTHER" id="PTHR45982">
    <property type="entry name" value="REGULATOR OF CHROMOSOME CONDENSATION"/>
    <property type="match status" value="1"/>
</dbReference>
<accession>A0A7E4ZRR7</accession>
<sequence length="132" mass="14926">MHHPEVLYHNPGDGIQQVVTGASHIAMLSESGQLFTVGRANEGQLGRARHRHLNPTPDNMRRRVRSQDDEGQVILGTPEVRFERIAASGNVTVAWTRQGEAYACGTTQDEEWSSEFFKRFPEHDNEDDIDWA</sequence>
<dbReference type="GO" id="GO:0005737">
    <property type="term" value="C:cytoplasm"/>
    <property type="evidence" value="ECO:0007669"/>
    <property type="project" value="TreeGrafter"/>
</dbReference>
<organism evidence="2 3">
    <name type="scientific">Panagrellus redivivus</name>
    <name type="common">Microworm</name>
    <dbReference type="NCBI Taxonomy" id="6233"/>
    <lineage>
        <taxon>Eukaryota</taxon>
        <taxon>Metazoa</taxon>
        <taxon>Ecdysozoa</taxon>
        <taxon>Nematoda</taxon>
        <taxon>Chromadorea</taxon>
        <taxon>Rhabditida</taxon>
        <taxon>Tylenchina</taxon>
        <taxon>Panagrolaimomorpha</taxon>
        <taxon>Panagrolaimoidea</taxon>
        <taxon>Panagrolaimidae</taxon>
        <taxon>Panagrellus</taxon>
    </lineage>
</organism>
<feature type="region of interest" description="Disordered" evidence="1">
    <location>
        <begin position="49"/>
        <end position="68"/>
    </location>
</feature>
<dbReference type="Gene3D" id="2.130.10.30">
    <property type="entry name" value="Regulator of chromosome condensation 1/beta-lactamase-inhibitor protein II"/>
    <property type="match status" value="1"/>
</dbReference>
<dbReference type="InterPro" id="IPR009091">
    <property type="entry name" value="RCC1/BLIP-II"/>
</dbReference>
<dbReference type="InterPro" id="IPR051553">
    <property type="entry name" value="Ran_GTPase-activating"/>
</dbReference>
<evidence type="ECO:0000256" key="1">
    <source>
        <dbReference type="SAM" id="MobiDB-lite"/>
    </source>
</evidence>
<feature type="compositionally biased region" description="Basic and acidic residues" evidence="1">
    <location>
        <begin position="59"/>
        <end position="68"/>
    </location>
</feature>
<dbReference type="PANTHER" id="PTHR45982:SF1">
    <property type="entry name" value="REGULATOR OF CHROMOSOME CONDENSATION"/>
    <property type="match status" value="1"/>
</dbReference>
<evidence type="ECO:0000313" key="3">
    <source>
        <dbReference type="WBParaSite" id="Pan_g13240.t1"/>
    </source>
</evidence>
<dbReference type="InterPro" id="IPR000408">
    <property type="entry name" value="Reg_chr_condens"/>
</dbReference>
<dbReference type="AlphaFoldDB" id="A0A7E4ZRR7"/>
<dbReference type="Proteomes" id="UP000492821">
    <property type="component" value="Unassembled WGS sequence"/>
</dbReference>
<reference evidence="3" key="2">
    <citation type="submission" date="2020-10" db="UniProtKB">
        <authorList>
            <consortium name="WormBaseParasite"/>
        </authorList>
    </citation>
    <scope>IDENTIFICATION</scope>
</reference>
<dbReference type="PRINTS" id="PR00633">
    <property type="entry name" value="RCCNDNSATION"/>
</dbReference>
<dbReference type="WBParaSite" id="Pan_g13240.t1">
    <property type="protein sequence ID" value="Pan_g13240.t1"/>
    <property type="gene ID" value="Pan_g13240"/>
</dbReference>
<name>A0A7E4ZRR7_PANRE</name>
<keyword evidence="2" id="KW-1185">Reference proteome</keyword>
<dbReference type="GO" id="GO:0005085">
    <property type="term" value="F:guanyl-nucleotide exchange factor activity"/>
    <property type="evidence" value="ECO:0007669"/>
    <property type="project" value="TreeGrafter"/>
</dbReference>
<proteinExistence type="predicted"/>
<evidence type="ECO:0000313" key="2">
    <source>
        <dbReference type="Proteomes" id="UP000492821"/>
    </source>
</evidence>
<protein>
    <submittedName>
        <fullName evidence="3">Ig-like domain-containing protein</fullName>
    </submittedName>
</protein>
<dbReference type="SUPFAM" id="SSF50985">
    <property type="entry name" value="RCC1/BLIP-II"/>
    <property type="match status" value="1"/>
</dbReference>
<reference evidence="2" key="1">
    <citation type="journal article" date="2013" name="Genetics">
        <title>The draft genome and transcriptome of Panagrellus redivivus are shaped by the harsh demands of a free-living lifestyle.</title>
        <authorList>
            <person name="Srinivasan J."/>
            <person name="Dillman A.R."/>
            <person name="Macchietto M.G."/>
            <person name="Heikkinen L."/>
            <person name="Lakso M."/>
            <person name="Fracchia K.M."/>
            <person name="Antoshechkin I."/>
            <person name="Mortazavi A."/>
            <person name="Wong G."/>
            <person name="Sternberg P.W."/>
        </authorList>
    </citation>
    <scope>NUCLEOTIDE SEQUENCE [LARGE SCALE GENOMIC DNA]</scope>
    <source>
        <strain evidence="2">MT8872</strain>
    </source>
</reference>